<dbReference type="InterPro" id="IPR000157">
    <property type="entry name" value="TIR_dom"/>
</dbReference>
<dbReference type="Pfam" id="PF13676">
    <property type="entry name" value="TIR_2"/>
    <property type="match status" value="1"/>
</dbReference>
<dbReference type="GO" id="GO:0007165">
    <property type="term" value="P:signal transduction"/>
    <property type="evidence" value="ECO:0007669"/>
    <property type="project" value="InterPro"/>
</dbReference>
<proteinExistence type="predicted"/>
<sequence length="165" mass="19276">MFKKDFEANVGNLPFADIQVYTDEQIPLGENWHEALQTEIHACDFAILLVSDQFMHSKYIKEEEVAKLFTRKEKEGILVVPVYFYSCRFYDWKVLSKNQLFKPLGADYGRADRDPKKRFCYADLVRLDSVNGVRIPQPNPDRGNYMMDFVEKLEPQLKALANSKK</sequence>
<dbReference type="SUPFAM" id="SSF52200">
    <property type="entry name" value="Toll/Interleukin receptor TIR domain"/>
    <property type="match status" value="1"/>
</dbReference>
<accession>A0A1G9G7J1</accession>
<name>A0A1G9G7J1_9BACT</name>
<evidence type="ECO:0000313" key="3">
    <source>
        <dbReference type="Proteomes" id="UP000198510"/>
    </source>
</evidence>
<dbReference type="Proteomes" id="UP000198510">
    <property type="component" value="Unassembled WGS sequence"/>
</dbReference>
<evidence type="ECO:0000313" key="2">
    <source>
        <dbReference type="EMBL" id="SDK96659.1"/>
    </source>
</evidence>
<protein>
    <submittedName>
        <fullName evidence="2">TIR domain-containing protein</fullName>
    </submittedName>
</protein>
<keyword evidence="3" id="KW-1185">Reference proteome</keyword>
<dbReference type="InterPro" id="IPR035897">
    <property type="entry name" value="Toll_tir_struct_dom_sf"/>
</dbReference>
<dbReference type="EMBL" id="FNFO01000004">
    <property type="protein sequence ID" value="SDK96659.1"/>
    <property type="molecule type" value="Genomic_DNA"/>
</dbReference>
<dbReference type="RefSeq" id="WP_176955990.1">
    <property type="nucleotide sequence ID" value="NZ_FNFO01000004.1"/>
</dbReference>
<dbReference type="Gene3D" id="3.40.50.10140">
    <property type="entry name" value="Toll/interleukin-1 receptor homology (TIR) domain"/>
    <property type="match status" value="1"/>
</dbReference>
<organism evidence="2 3">
    <name type="scientific">Catalinimonas alkaloidigena</name>
    <dbReference type="NCBI Taxonomy" id="1075417"/>
    <lineage>
        <taxon>Bacteria</taxon>
        <taxon>Pseudomonadati</taxon>
        <taxon>Bacteroidota</taxon>
        <taxon>Cytophagia</taxon>
        <taxon>Cytophagales</taxon>
        <taxon>Catalimonadaceae</taxon>
        <taxon>Catalinimonas</taxon>
    </lineage>
</organism>
<reference evidence="2 3" key="1">
    <citation type="submission" date="2016-10" db="EMBL/GenBank/DDBJ databases">
        <authorList>
            <person name="de Groot N.N."/>
        </authorList>
    </citation>
    <scope>NUCLEOTIDE SEQUENCE [LARGE SCALE GENOMIC DNA]</scope>
    <source>
        <strain evidence="2 3">DSM 25186</strain>
    </source>
</reference>
<dbReference type="AlphaFoldDB" id="A0A1G9G7J1"/>
<gene>
    <name evidence="2" type="ORF">SAMN05421823_10412</name>
</gene>
<feature type="domain" description="TIR" evidence="1">
    <location>
        <begin position="17"/>
        <end position="87"/>
    </location>
</feature>
<evidence type="ECO:0000259" key="1">
    <source>
        <dbReference type="Pfam" id="PF13676"/>
    </source>
</evidence>